<name>A0A4Y9Z4E7_9AGAM</name>
<dbReference type="AlphaFoldDB" id="A0A4Y9Z4E7"/>
<dbReference type="EMBL" id="SEOQ01000156">
    <property type="protein sequence ID" value="TFY68671.1"/>
    <property type="molecule type" value="Genomic_DNA"/>
</dbReference>
<feature type="region of interest" description="Disordered" evidence="1">
    <location>
        <begin position="19"/>
        <end position="79"/>
    </location>
</feature>
<accession>A0A4Y9Z4E7</accession>
<dbReference type="Proteomes" id="UP000298327">
    <property type="component" value="Unassembled WGS sequence"/>
</dbReference>
<keyword evidence="3" id="KW-1185">Reference proteome</keyword>
<gene>
    <name evidence="2" type="ORF">EVG20_g3465</name>
</gene>
<evidence type="ECO:0000313" key="2">
    <source>
        <dbReference type="EMBL" id="TFY68671.1"/>
    </source>
</evidence>
<feature type="compositionally biased region" description="Polar residues" evidence="1">
    <location>
        <begin position="32"/>
        <end position="45"/>
    </location>
</feature>
<evidence type="ECO:0000256" key="1">
    <source>
        <dbReference type="SAM" id="MobiDB-lite"/>
    </source>
</evidence>
<comment type="caution">
    <text evidence="2">The sequence shown here is derived from an EMBL/GenBank/DDBJ whole genome shotgun (WGS) entry which is preliminary data.</text>
</comment>
<organism evidence="2 3">
    <name type="scientific">Dentipellis fragilis</name>
    <dbReference type="NCBI Taxonomy" id="205917"/>
    <lineage>
        <taxon>Eukaryota</taxon>
        <taxon>Fungi</taxon>
        <taxon>Dikarya</taxon>
        <taxon>Basidiomycota</taxon>
        <taxon>Agaricomycotina</taxon>
        <taxon>Agaricomycetes</taxon>
        <taxon>Russulales</taxon>
        <taxon>Hericiaceae</taxon>
        <taxon>Dentipellis</taxon>
    </lineage>
</organism>
<reference evidence="2 3" key="1">
    <citation type="submission" date="2019-02" db="EMBL/GenBank/DDBJ databases">
        <title>Genome sequencing of the rare red list fungi Dentipellis fragilis.</title>
        <authorList>
            <person name="Buettner E."/>
            <person name="Kellner H."/>
        </authorList>
    </citation>
    <scope>NUCLEOTIDE SEQUENCE [LARGE SCALE GENOMIC DNA]</scope>
    <source>
        <strain evidence="2 3">DSM 105465</strain>
    </source>
</reference>
<proteinExistence type="predicted"/>
<protein>
    <submittedName>
        <fullName evidence="2">Uncharacterized protein</fullName>
    </submittedName>
</protein>
<evidence type="ECO:0000313" key="3">
    <source>
        <dbReference type="Proteomes" id="UP000298327"/>
    </source>
</evidence>
<dbReference type="OrthoDB" id="3243546at2759"/>
<sequence>MLQESPLLLRDGVMMGGGEPLGLRVPSPSRLLPQSGSESTPTATQLRHHSPSHDPSHHRYRPYPSQPLHDGFSPSTSTLSTIAENDHRYELQTHTATAPHNNLIALSWGAGRRLRPHRHHRWPTLSRQENPDETSCSDDCACPHHTSSLRHDSFPGFDVGMSSPQIILGPWSPTLLQSLISDFDLADALSLPEPVSNSFDEPISAPAASAAGPSTNLGAEMLLEGAEQHSSPSPVPLLPVPQEPIAVNKASGTRYGLRGAPNRVGFRRSDGSDEGVVLAFLLDRKFNGLADAETPVLAAHGSKITFHVNWPTYQPWQNALDTRSWTKAREPRDLIDRRELGHRIALRMQKFIKEAVRVDSSASQWTVGNNGIGLDRIVLRSLFQVTQGGWQAELCIVDETLDT</sequence>